<comment type="caution">
    <text evidence="1">The sequence shown here is derived from an EMBL/GenBank/DDBJ whole genome shotgun (WGS) entry which is preliminary data.</text>
</comment>
<protein>
    <submittedName>
        <fullName evidence="1">Putative signal peptide protein</fullName>
    </submittedName>
</protein>
<reference evidence="1 2" key="1">
    <citation type="submission" date="2015-08" db="EMBL/GenBank/DDBJ databases">
        <title>Next Generation Sequencing and Analysis of the Genome of Puccinia sorghi L Schw, the Causal Agent of Maize Common Rust.</title>
        <authorList>
            <person name="Rochi L."/>
            <person name="Burguener G."/>
            <person name="Darino M."/>
            <person name="Turjanski A."/>
            <person name="Kreff E."/>
            <person name="Dieguez M.J."/>
            <person name="Sacco F."/>
        </authorList>
    </citation>
    <scope>NUCLEOTIDE SEQUENCE [LARGE SCALE GENOMIC DNA]</scope>
    <source>
        <strain evidence="1 2">RO10H11247</strain>
    </source>
</reference>
<proteinExistence type="predicted"/>
<dbReference type="Proteomes" id="UP000037035">
    <property type="component" value="Unassembled WGS sequence"/>
</dbReference>
<accession>A0A0L6V6Q6</accession>
<sequence length="75" mass="7633">MVCCWLPVDGFACSGGGCQGSCCCCCWGGPGGRGAALNGWGADSGGSIPAIWLLNPRKFRSWETVRSSIGAGVFS</sequence>
<gene>
    <name evidence="1" type="ORF">VP01_2463g3</name>
</gene>
<organism evidence="1 2">
    <name type="scientific">Puccinia sorghi</name>
    <dbReference type="NCBI Taxonomy" id="27349"/>
    <lineage>
        <taxon>Eukaryota</taxon>
        <taxon>Fungi</taxon>
        <taxon>Dikarya</taxon>
        <taxon>Basidiomycota</taxon>
        <taxon>Pucciniomycotina</taxon>
        <taxon>Pucciniomycetes</taxon>
        <taxon>Pucciniales</taxon>
        <taxon>Pucciniaceae</taxon>
        <taxon>Puccinia</taxon>
    </lineage>
</organism>
<dbReference type="EMBL" id="LAVV01007351">
    <property type="protein sequence ID" value="KNZ56227.1"/>
    <property type="molecule type" value="Genomic_DNA"/>
</dbReference>
<evidence type="ECO:0000313" key="2">
    <source>
        <dbReference type="Proteomes" id="UP000037035"/>
    </source>
</evidence>
<dbReference type="VEuPathDB" id="FungiDB:VP01_2463g3"/>
<name>A0A0L6V6Q6_9BASI</name>
<evidence type="ECO:0000313" key="1">
    <source>
        <dbReference type="EMBL" id="KNZ56227.1"/>
    </source>
</evidence>
<keyword evidence="2" id="KW-1185">Reference proteome</keyword>
<dbReference type="AlphaFoldDB" id="A0A0L6V6Q6"/>